<protein>
    <submittedName>
        <fullName evidence="1">Uncharacterized protein</fullName>
    </submittedName>
</protein>
<organism evidence="1">
    <name type="scientific">viral metagenome</name>
    <dbReference type="NCBI Taxonomy" id="1070528"/>
    <lineage>
        <taxon>unclassified sequences</taxon>
        <taxon>metagenomes</taxon>
        <taxon>organismal metagenomes</taxon>
    </lineage>
</organism>
<evidence type="ECO:0000313" key="1">
    <source>
        <dbReference type="EMBL" id="QHS78265.1"/>
    </source>
</evidence>
<dbReference type="EMBL" id="MN740595">
    <property type="protein sequence ID" value="QHS78265.1"/>
    <property type="molecule type" value="Genomic_DNA"/>
</dbReference>
<dbReference type="AlphaFoldDB" id="A0A6C0AFW2"/>
<sequence>MSFDISKLNKRNVSEFMVKLSEGEDNNEASLCSQHFEINLIMTK</sequence>
<proteinExistence type="predicted"/>
<reference evidence="1" key="1">
    <citation type="journal article" date="2020" name="Nature">
        <title>Giant virus diversity and host interactions through global metagenomics.</title>
        <authorList>
            <person name="Schulz F."/>
            <person name="Roux S."/>
            <person name="Paez-Espino D."/>
            <person name="Jungbluth S."/>
            <person name="Walsh D.A."/>
            <person name="Denef V.J."/>
            <person name="McMahon K.D."/>
            <person name="Konstantinidis K.T."/>
            <person name="Eloe-Fadrosh E.A."/>
            <person name="Kyrpides N.C."/>
            <person name="Woyke T."/>
        </authorList>
    </citation>
    <scope>NUCLEOTIDE SEQUENCE</scope>
    <source>
        <strain evidence="1">GVMAG-S-1021933-23</strain>
    </source>
</reference>
<name>A0A6C0AFW2_9ZZZZ</name>
<accession>A0A6C0AFW2</accession>